<evidence type="ECO:0000256" key="4">
    <source>
        <dbReference type="ARBA" id="ARBA00022240"/>
    </source>
</evidence>
<feature type="compositionally biased region" description="Basic and acidic residues" evidence="9">
    <location>
        <begin position="1"/>
        <end position="28"/>
    </location>
</feature>
<comment type="subunit">
    <text evidence="2">Monomer.</text>
</comment>
<dbReference type="PROSITE" id="PS00975">
    <property type="entry name" value="NMT_1"/>
    <property type="match status" value="1"/>
</dbReference>
<sequence>MPSQKAKEKQVAEPEGERLENGDSRDSGSDFSEEEKEATSSTLPEASMPSTSSKKKKKKRSKAIKALNALRSGHKDEVPNSLVNAVVQKMHEEGGEEMASMDVATIRQALEQMKIRDMIQGKAGIGGKNKKDTGGHKFWATQPVPQLGEVPSESDGYIEPSKPPEEIRQDPYPLPKDFEWATLDINDLAQLREVYELLSANYVEDDEASFRFQYSAEFLRWALKPPGSYKEWHVGVRVASNKKLVAFISAVPISLRVRENTLKASEVNFLCVHKKLRSKRLAPVLIKEITRQCHLKGIFQALYTGGVFLPTPVSTCQYHHRCLNVKKLVDVHFTTVPPTMTLARMLRLHKVPDTPRLLSSGLREMEERDIPQVTELYAKYMSRFGMVHLMTEEEIGHLFLSGRGEGSTHPDSWKAPREAQVVWAYVVEDPETRTITDYFSFYSLPSTVMNSDKHNLLKAAYLFYYGTNVAFSKGADQDGRLKRRLEELIGDCMIIASQADFDVVNALTIMDNVMFLQDHKFGKGDGLLNYYLYNWRTSPLAGISPVDGVPAGRGIGVGML</sequence>
<evidence type="ECO:0000313" key="13">
    <source>
        <dbReference type="Proteomes" id="UP000076871"/>
    </source>
</evidence>
<feature type="region of interest" description="Disordered" evidence="9">
    <location>
        <begin position="1"/>
        <end position="78"/>
    </location>
</feature>
<proteinExistence type="inferred from homology"/>
<dbReference type="InterPro" id="IPR000903">
    <property type="entry name" value="NMT"/>
</dbReference>
<keyword evidence="13" id="KW-1185">Reference proteome</keyword>
<dbReference type="GO" id="GO:0005737">
    <property type="term" value="C:cytoplasm"/>
    <property type="evidence" value="ECO:0007669"/>
    <property type="project" value="TreeGrafter"/>
</dbReference>
<reference evidence="12 13" key="1">
    <citation type="journal article" date="2016" name="Mol. Biol. Evol.">
        <title>Comparative Genomics of Early-Diverging Mushroom-Forming Fungi Provides Insights into the Origins of Lignocellulose Decay Capabilities.</title>
        <authorList>
            <person name="Nagy L.G."/>
            <person name="Riley R."/>
            <person name="Tritt A."/>
            <person name="Adam C."/>
            <person name="Daum C."/>
            <person name="Floudas D."/>
            <person name="Sun H."/>
            <person name="Yadav J.S."/>
            <person name="Pangilinan J."/>
            <person name="Larsson K.H."/>
            <person name="Matsuura K."/>
            <person name="Barry K."/>
            <person name="Labutti K."/>
            <person name="Kuo R."/>
            <person name="Ohm R.A."/>
            <person name="Bhattacharya S.S."/>
            <person name="Shirouzu T."/>
            <person name="Yoshinaga Y."/>
            <person name="Martin F.M."/>
            <person name="Grigoriev I.V."/>
            <person name="Hibbett D.S."/>
        </authorList>
    </citation>
    <scope>NUCLEOTIDE SEQUENCE [LARGE SCALE GENOMIC DNA]</scope>
    <source>
        <strain evidence="12 13">93-53</strain>
    </source>
</reference>
<dbReference type="InterPro" id="IPR016181">
    <property type="entry name" value="Acyl_CoA_acyltransferase"/>
</dbReference>
<dbReference type="SUPFAM" id="SSF55729">
    <property type="entry name" value="Acyl-CoA N-acyltransferases (Nat)"/>
    <property type="match status" value="2"/>
</dbReference>
<dbReference type="Gene3D" id="3.40.630.30">
    <property type="match status" value="2"/>
</dbReference>
<comment type="function">
    <text evidence="7">Adds a myristoyl group to the N-terminal glycine residue of certain cellular proteins.</text>
</comment>
<evidence type="ECO:0000256" key="2">
    <source>
        <dbReference type="ARBA" id="ARBA00011245"/>
    </source>
</evidence>
<dbReference type="InterPro" id="IPR022678">
    <property type="entry name" value="NMT_CS"/>
</dbReference>
<feature type="compositionally biased region" description="Basic residues" evidence="9">
    <location>
        <begin position="53"/>
        <end position="63"/>
    </location>
</feature>
<dbReference type="STRING" id="1314785.A0A165G0M3"/>
<dbReference type="InterPro" id="IPR022677">
    <property type="entry name" value="NMT_C"/>
</dbReference>
<feature type="region of interest" description="Disordered" evidence="9">
    <location>
        <begin position="149"/>
        <end position="171"/>
    </location>
</feature>
<dbReference type="PANTHER" id="PTHR11377">
    <property type="entry name" value="N-MYRISTOYL TRANSFERASE"/>
    <property type="match status" value="1"/>
</dbReference>
<dbReference type="Pfam" id="PF02799">
    <property type="entry name" value="NMT_C"/>
    <property type="match status" value="1"/>
</dbReference>
<dbReference type="AlphaFoldDB" id="A0A165G0M3"/>
<dbReference type="PROSITE" id="PS00976">
    <property type="entry name" value="NMT_2"/>
    <property type="match status" value="1"/>
</dbReference>
<dbReference type="FunCoup" id="A0A165G0M3">
    <property type="interactions" value="716"/>
</dbReference>
<dbReference type="Proteomes" id="UP000076871">
    <property type="component" value="Unassembled WGS sequence"/>
</dbReference>
<dbReference type="InterPro" id="IPR022676">
    <property type="entry name" value="NMT_N"/>
</dbReference>
<dbReference type="Pfam" id="PF01233">
    <property type="entry name" value="NMT"/>
    <property type="match status" value="1"/>
</dbReference>
<feature type="domain" description="Glycylpeptide N-tetradecanoyltransferase C-terminal" evidence="11">
    <location>
        <begin position="330"/>
        <end position="547"/>
    </location>
</feature>
<dbReference type="OrthoDB" id="60315at2759"/>
<dbReference type="EMBL" id="KV427611">
    <property type="protein sequence ID" value="KZT09671.1"/>
    <property type="molecule type" value="Genomic_DNA"/>
</dbReference>
<keyword evidence="6 7" id="KW-0012">Acyltransferase</keyword>
<evidence type="ECO:0000256" key="3">
    <source>
        <dbReference type="ARBA" id="ARBA00012923"/>
    </source>
</evidence>
<organism evidence="12 13">
    <name type="scientific">Laetiporus sulphureus 93-53</name>
    <dbReference type="NCBI Taxonomy" id="1314785"/>
    <lineage>
        <taxon>Eukaryota</taxon>
        <taxon>Fungi</taxon>
        <taxon>Dikarya</taxon>
        <taxon>Basidiomycota</taxon>
        <taxon>Agaricomycotina</taxon>
        <taxon>Agaricomycetes</taxon>
        <taxon>Polyporales</taxon>
        <taxon>Laetiporus</taxon>
    </lineage>
</organism>
<dbReference type="FunFam" id="3.40.630.30:FF:000042">
    <property type="entry name" value="Glycylpeptide N-tetradecanoyltransferase"/>
    <property type="match status" value="1"/>
</dbReference>
<comment type="similarity">
    <text evidence="1 8">Belongs to the NMT family.</text>
</comment>
<protein>
    <recommendedName>
        <fullName evidence="4 7">Glycylpeptide N-tetradecanoyltransferase</fullName>
        <ecNumber evidence="3 7">2.3.1.97</ecNumber>
    </recommendedName>
</protein>
<dbReference type="EC" id="2.3.1.97" evidence="3 7"/>
<evidence type="ECO:0000256" key="5">
    <source>
        <dbReference type="ARBA" id="ARBA00022679"/>
    </source>
</evidence>
<name>A0A165G0M3_9APHY</name>
<evidence type="ECO:0000256" key="1">
    <source>
        <dbReference type="ARBA" id="ARBA00009469"/>
    </source>
</evidence>
<dbReference type="InParanoid" id="A0A165G0M3"/>
<feature type="domain" description="Glycylpeptide N-tetradecanoyltransferase N-terminal" evidence="10">
    <location>
        <begin position="158"/>
        <end position="316"/>
    </location>
</feature>
<keyword evidence="5 7" id="KW-0808">Transferase</keyword>
<dbReference type="RefSeq" id="XP_040767411.1">
    <property type="nucleotide sequence ID" value="XM_040904003.1"/>
</dbReference>
<evidence type="ECO:0000256" key="6">
    <source>
        <dbReference type="ARBA" id="ARBA00023315"/>
    </source>
</evidence>
<dbReference type="GO" id="GO:0004379">
    <property type="term" value="F:glycylpeptide N-tetradecanoyltransferase activity"/>
    <property type="evidence" value="ECO:0007669"/>
    <property type="project" value="UniProtKB-EC"/>
</dbReference>
<dbReference type="GeneID" id="63821033"/>
<evidence type="ECO:0000256" key="7">
    <source>
        <dbReference type="RuleBase" id="RU000586"/>
    </source>
</evidence>
<evidence type="ECO:0000256" key="8">
    <source>
        <dbReference type="RuleBase" id="RU004178"/>
    </source>
</evidence>
<evidence type="ECO:0000256" key="9">
    <source>
        <dbReference type="SAM" id="MobiDB-lite"/>
    </source>
</evidence>
<comment type="catalytic activity">
    <reaction evidence="7">
        <text>N-terminal glycyl-[protein] + tetradecanoyl-CoA = N-tetradecanoylglycyl-[protein] + CoA + H(+)</text>
        <dbReference type="Rhea" id="RHEA:15521"/>
        <dbReference type="Rhea" id="RHEA-COMP:12666"/>
        <dbReference type="Rhea" id="RHEA-COMP:12667"/>
        <dbReference type="ChEBI" id="CHEBI:15378"/>
        <dbReference type="ChEBI" id="CHEBI:57287"/>
        <dbReference type="ChEBI" id="CHEBI:57385"/>
        <dbReference type="ChEBI" id="CHEBI:64723"/>
        <dbReference type="ChEBI" id="CHEBI:133050"/>
        <dbReference type="EC" id="2.3.1.97"/>
    </reaction>
</comment>
<evidence type="ECO:0000259" key="10">
    <source>
        <dbReference type="Pfam" id="PF01233"/>
    </source>
</evidence>
<accession>A0A165G0M3</accession>
<evidence type="ECO:0000259" key="11">
    <source>
        <dbReference type="Pfam" id="PF02799"/>
    </source>
</evidence>
<dbReference type="PANTHER" id="PTHR11377:SF5">
    <property type="entry name" value="GLYCYLPEPTIDE N-TETRADECANOYLTRANSFERASE"/>
    <property type="match status" value="1"/>
</dbReference>
<gene>
    <name evidence="12" type="ORF">LAESUDRAFT_646693</name>
</gene>
<evidence type="ECO:0000313" key="12">
    <source>
        <dbReference type="EMBL" id="KZT09671.1"/>
    </source>
</evidence>